<name>A0ABX0EYM7_9BACT</name>
<evidence type="ECO:0000313" key="1">
    <source>
        <dbReference type="EMBL" id="NGZ45151.1"/>
    </source>
</evidence>
<keyword evidence="2" id="KW-1185">Reference proteome</keyword>
<dbReference type="EMBL" id="SEWW01000008">
    <property type="protein sequence ID" value="NGZ45151.1"/>
    <property type="molecule type" value="Genomic_DNA"/>
</dbReference>
<comment type="caution">
    <text evidence="1">The sequence shown here is derived from an EMBL/GenBank/DDBJ whole genome shotgun (WGS) entry which is preliminary data.</text>
</comment>
<accession>A0ABX0EYM7</accession>
<dbReference type="Proteomes" id="UP001318301">
    <property type="component" value="Unassembled WGS sequence"/>
</dbReference>
<evidence type="ECO:0000313" key="2">
    <source>
        <dbReference type="Proteomes" id="UP001318301"/>
    </source>
</evidence>
<organism evidence="1 2">
    <name type="scientific">Aquirufa beregesia</name>
    <dbReference type="NCBI Taxonomy" id="2516556"/>
    <lineage>
        <taxon>Bacteria</taxon>
        <taxon>Pseudomonadati</taxon>
        <taxon>Bacteroidota</taxon>
        <taxon>Cytophagia</taxon>
        <taxon>Cytophagales</taxon>
        <taxon>Flectobacillaceae</taxon>
        <taxon>Aquirufa</taxon>
    </lineage>
</organism>
<proteinExistence type="predicted"/>
<sequence length="60" mass="7288">MEKVLKITTLKEHKSDFAYWSTKSFNERLDTIEILRQQYFSLKKDVQPRLQRVCRIVNQS</sequence>
<protein>
    <submittedName>
        <fullName evidence="1">Uncharacterized protein</fullName>
    </submittedName>
</protein>
<reference evidence="1 2" key="1">
    <citation type="submission" date="2019-02" db="EMBL/GenBank/DDBJ databases">
        <title>Genome of a new Bacteroidetes strain.</title>
        <authorList>
            <person name="Pitt A."/>
        </authorList>
    </citation>
    <scope>NUCLEOTIDE SEQUENCE [LARGE SCALE GENOMIC DNA]</scope>
    <source>
        <strain evidence="1 2">50C-KIRBA</strain>
    </source>
</reference>
<gene>
    <name evidence="1" type="ORF">EWU23_11760</name>
</gene>